<dbReference type="KEGG" id="rde:RD1_3464"/>
<dbReference type="PANTHER" id="PTHR34183:SF1">
    <property type="entry name" value="ENDOLYTIC PEPTIDOGLYCAN TRANSGLYCOSYLASE RLPA"/>
    <property type="match status" value="1"/>
</dbReference>
<dbReference type="SUPFAM" id="SSF110997">
    <property type="entry name" value="Sporulation related repeat"/>
    <property type="match status" value="1"/>
</dbReference>
<name>Q162Z4_ROSDO</name>
<proteinExistence type="predicted"/>
<evidence type="ECO:0000313" key="2">
    <source>
        <dbReference type="EMBL" id="ABG32949.1"/>
    </source>
</evidence>
<dbReference type="OrthoDB" id="9766672at2"/>
<dbReference type="InterPro" id="IPR007730">
    <property type="entry name" value="SPOR-like_dom"/>
</dbReference>
<dbReference type="GO" id="GO:0009279">
    <property type="term" value="C:cell outer membrane"/>
    <property type="evidence" value="ECO:0007669"/>
    <property type="project" value="TreeGrafter"/>
</dbReference>
<reference evidence="2 3" key="1">
    <citation type="journal article" date="2007" name="J. Bacteriol.">
        <title>The complete genome sequence of Roseobacter denitrificans reveals a mixotrophic rather than photosynthetic metabolism.</title>
        <authorList>
            <person name="Swingley W.D."/>
            <person name="Sadekar S."/>
            <person name="Mastrian S.D."/>
            <person name="Matthies H.J."/>
            <person name="Hao J."/>
            <person name="Ramos H."/>
            <person name="Acharya C.R."/>
            <person name="Conrad A.L."/>
            <person name="Taylor H.L."/>
            <person name="Dejesa L.C."/>
            <person name="Shah M.K."/>
            <person name="O'huallachain M.E."/>
            <person name="Lince M.T."/>
            <person name="Blankenship R.E."/>
            <person name="Beatty J.T."/>
            <person name="Touchman J.W."/>
        </authorList>
    </citation>
    <scope>NUCLEOTIDE SEQUENCE [LARGE SCALE GENOMIC DNA]</scope>
    <source>
        <strain evidence="3">ATCC 33942 / OCh 114</strain>
    </source>
</reference>
<evidence type="ECO:0000313" key="3">
    <source>
        <dbReference type="Proteomes" id="UP000007029"/>
    </source>
</evidence>
<dbReference type="STRING" id="375451.RD1_3464"/>
<dbReference type="AlphaFoldDB" id="Q162Z4"/>
<dbReference type="Pfam" id="PF05036">
    <property type="entry name" value="SPOR"/>
    <property type="match status" value="1"/>
</dbReference>
<dbReference type="PROSITE" id="PS51724">
    <property type="entry name" value="SPOR"/>
    <property type="match status" value="1"/>
</dbReference>
<dbReference type="EMBL" id="CP000362">
    <property type="protein sequence ID" value="ABG32949.1"/>
    <property type="molecule type" value="Genomic_DNA"/>
</dbReference>
<protein>
    <submittedName>
        <fullName evidence="2">Lipoprotein, putative</fullName>
    </submittedName>
</protein>
<gene>
    <name evidence="2" type="ordered locus">RD1_3464</name>
</gene>
<dbReference type="Proteomes" id="UP000007029">
    <property type="component" value="Chromosome"/>
</dbReference>
<keyword evidence="3" id="KW-1185">Reference proteome</keyword>
<organism evidence="2 3">
    <name type="scientific">Roseobacter denitrificans (strain ATCC 33942 / OCh 114)</name>
    <name type="common">Erythrobacter sp. (strain OCh 114)</name>
    <name type="synonym">Roseobacter denitrificans</name>
    <dbReference type="NCBI Taxonomy" id="375451"/>
    <lineage>
        <taxon>Bacteria</taxon>
        <taxon>Pseudomonadati</taxon>
        <taxon>Pseudomonadota</taxon>
        <taxon>Alphaproteobacteria</taxon>
        <taxon>Rhodobacterales</taxon>
        <taxon>Roseobacteraceae</taxon>
        <taxon>Roseobacter</taxon>
    </lineage>
</organism>
<keyword evidence="2" id="KW-0449">Lipoprotein</keyword>
<dbReference type="HOGENOM" id="CLU_060316_0_0_5"/>
<feature type="domain" description="SPOR" evidence="1">
    <location>
        <begin position="198"/>
        <end position="277"/>
    </location>
</feature>
<sequence>MSISRLTPYTAICRPVIVVMVVASTFLSGCNDSGAFDFQSVLPNAQAETESSAESASDMAFTDKDVEAPEVFAAQEAGLWDGRPSLGGVWVAHPDVTEPERVLIRNQVNGQSVVGALFRREREIPGPRLQLSSDAAEALGVLAGAPAELNVVALRKEKIPRRPAEPQTTQAGETTLDPIAVASAAIDAAEPVQSSLPVSSLDKPFVQVGIFSIEANAQRVAQQMRGAGMMPSVRAQDSGGKAFWRVLVGPASSISEREKLLAQTKAEGYSDAYVVTN</sequence>
<dbReference type="InterPro" id="IPR036680">
    <property type="entry name" value="SPOR-like_sf"/>
</dbReference>
<accession>Q162Z4</accession>
<dbReference type="GO" id="GO:0042834">
    <property type="term" value="F:peptidoglycan binding"/>
    <property type="evidence" value="ECO:0007669"/>
    <property type="project" value="InterPro"/>
</dbReference>
<evidence type="ECO:0000259" key="1">
    <source>
        <dbReference type="PROSITE" id="PS51724"/>
    </source>
</evidence>
<dbReference type="PROSITE" id="PS51257">
    <property type="entry name" value="PROKAR_LIPOPROTEIN"/>
    <property type="match status" value="1"/>
</dbReference>
<dbReference type="PANTHER" id="PTHR34183">
    <property type="entry name" value="ENDOLYTIC PEPTIDOGLYCAN TRANSGLYCOSYLASE RLPA"/>
    <property type="match status" value="1"/>
</dbReference>
<dbReference type="eggNOG" id="COG3087">
    <property type="taxonomic scope" value="Bacteria"/>
</dbReference>
<dbReference type="Gene3D" id="3.30.70.1070">
    <property type="entry name" value="Sporulation related repeat"/>
    <property type="match status" value="1"/>
</dbReference>